<dbReference type="Pfam" id="PF08863">
    <property type="entry name" value="YolD"/>
    <property type="match status" value="1"/>
</dbReference>
<comment type="caution">
    <text evidence="1">The sequence shown here is derived from an EMBL/GenBank/DDBJ whole genome shotgun (WGS) entry which is preliminary data.</text>
</comment>
<keyword evidence="2" id="KW-1185">Reference proteome</keyword>
<evidence type="ECO:0000313" key="1">
    <source>
        <dbReference type="EMBL" id="MFC4713241.1"/>
    </source>
</evidence>
<accession>A0ABV9MBM9</accession>
<sequence>MKKNQNLIVKGKVLDRGQLKWGSLMLPEHVRMLREWEAADPSKEKPQLDEEELNLLQEEITIAYRRQCTVEIRYWHNRRTLILGVVTAIDIAHQVIEVTTGSSSTRIAFSDLHGVRLLD</sequence>
<reference evidence="2" key="1">
    <citation type="journal article" date="2019" name="Int. J. Syst. Evol. Microbiol.">
        <title>The Global Catalogue of Microorganisms (GCM) 10K type strain sequencing project: providing services to taxonomists for standard genome sequencing and annotation.</title>
        <authorList>
            <consortium name="The Broad Institute Genomics Platform"/>
            <consortium name="The Broad Institute Genome Sequencing Center for Infectious Disease"/>
            <person name="Wu L."/>
            <person name="Ma J."/>
        </authorList>
    </citation>
    <scope>NUCLEOTIDE SEQUENCE [LARGE SCALE GENOMIC DNA]</scope>
    <source>
        <strain evidence="2">CGMCC 1.12151</strain>
    </source>
</reference>
<dbReference type="RefSeq" id="WP_377278927.1">
    <property type="nucleotide sequence ID" value="NZ_JBHSGL010000005.1"/>
</dbReference>
<organism evidence="1 2">
    <name type="scientific">Planococcus dechangensis</name>
    <dbReference type="NCBI Taxonomy" id="1176255"/>
    <lineage>
        <taxon>Bacteria</taxon>
        <taxon>Bacillati</taxon>
        <taxon>Bacillota</taxon>
        <taxon>Bacilli</taxon>
        <taxon>Bacillales</taxon>
        <taxon>Caryophanaceae</taxon>
        <taxon>Planococcus</taxon>
    </lineage>
</organism>
<evidence type="ECO:0000313" key="2">
    <source>
        <dbReference type="Proteomes" id="UP001595932"/>
    </source>
</evidence>
<protein>
    <submittedName>
        <fullName evidence="1">YolD-like family protein</fullName>
    </submittedName>
</protein>
<name>A0ABV9MBM9_9BACL</name>
<dbReference type="EMBL" id="JBHSGL010000005">
    <property type="protein sequence ID" value="MFC4713241.1"/>
    <property type="molecule type" value="Genomic_DNA"/>
</dbReference>
<dbReference type="InterPro" id="IPR014962">
    <property type="entry name" value="YolD"/>
</dbReference>
<gene>
    <name evidence="1" type="ORF">ACFO5U_10230</name>
</gene>
<proteinExistence type="predicted"/>
<dbReference type="Proteomes" id="UP001595932">
    <property type="component" value="Unassembled WGS sequence"/>
</dbReference>